<comment type="caution">
    <text evidence="2">The sequence shown here is derived from an EMBL/GenBank/DDBJ whole genome shotgun (WGS) entry which is preliminary data.</text>
</comment>
<dbReference type="SUPFAM" id="SSF54427">
    <property type="entry name" value="NTF2-like"/>
    <property type="match status" value="1"/>
</dbReference>
<reference evidence="3" key="1">
    <citation type="journal article" date="2019" name="Int. J. Syst. Evol. Microbiol.">
        <title>The Global Catalogue of Microorganisms (GCM) 10K type strain sequencing project: providing services to taxonomists for standard genome sequencing and annotation.</title>
        <authorList>
            <consortium name="The Broad Institute Genomics Platform"/>
            <consortium name="The Broad Institute Genome Sequencing Center for Infectious Disease"/>
            <person name="Wu L."/>
            <person name="Ma J."/>
        </authorList>
    </citation>
    <scope>NUCLEOTIDE SEQUENCE [LARGE SCALE GENOMIC DNA]</scope>
    <source>
        <strain evidence="3">KLKA75</strain>
    </source>
</reference>
<dbReference type="InterPro" id="IPR032710">
    <property type="entry name" value="NTF2-like_dom_sf"/>
</dbReference>
<organism evidence="2 3">
    <name type="scientific">Actinomadura gamaensis</name>
    <dbReference type="NCBI Taxonomy" id="1763541"/>
    <lineage>
        <taxon>Bacteria</taxon>
        <taxon>Bacillati</taxon>
        <taxon>Actinomycetota</taxon>
        <taxon>Actinomycetes</taxon>
        <taxon>Streptosporangiales</taxon>
        <taxon>Thermomonosporaceae</taxon>
        <taxon>Actinomadura</taxon>
    </lineage>
</organism>
<dbReference type="Proteomes" id="UP001595872">
    <property type="component" value="Unassembled WGS sequence"/>
</dbReference>
<dbReference type="NCBIfam" id="TIGR02246">
    <property type="entry name" value="SgcJ/EcaC family oxidoreductase"/>
    <property type="match status" value="1"/>
</dbReference>
<keyword evidence="3" id="KW-1185">Reference proteome</keyword>
<dbReference type="Pfam" id="PF13577">
    <property type="entry name" value="SnoaL_4"/>
    <property type="match status" value="1"/>
</dbReference>
<dbReference type="EMBL" id="JBHSIT010000003">
    <property type="protein sequence ID" value="MFC4908385.1"/>
    <property type="molecule type" value="Genomic_DNA"/>
</dbReference>
<proteinExistence type="predicted"/>
<dbReference type="RefSeq" id="WP_378254943.1">
    <property type="nucleotide sequence ID" value="NZ_JBHSIT010000003.1"/>
</dbReference>
<name>A0ABV9TYJ2_9ACTN</name>
<dbReference type="InterPro" id="IPR037401">
    <property type="entry name" value="SnoaL-like"/>
</dbReference>
<dbReference type="Gene3D" id="3.10.450.50">
    <property type="match status" value="1"/>
</dbReference>
<dbReference type="InterPro" id="IPR011944">
    <property type="entry name" value="Steroid_delta5-4_isomerase"/>
</dbReference>
<feature type="domain" description="SnoaL-like" evidence="1">
    <location>
        <begin position="4"/>
        <end position="120"/>
    </location>
</feature>
<evidence type="ECO:0000313" key="3">
    <source>
        <dbReference type="Proteomes" id="UP001595872"/>
    </source>
</evidence>
<accession>A0ABV9TYJ2</accession>
<sequence>MSLYARVQDFYARQMRLLDEGKAEEFAETFTEDGVFAQTTSDPRHGRDAIAIAFRKAIDRRDGPRRRHWLGMLSVDEEADGTIRTRYYALVIEGRRLHLSTSAEDELIDREGALLVRSRTVSHDDD</sequence>
<protein>
    <submittedName>
        <fullName evidence="2">SgcJ/EcaC family oxidoreductase</fullName>
    </submittedName>
</protein>
<gene>
    <name evidence="2" type="ORF">ACFPCY_13710</name>
</gene>
<evidence type="ECO:0000313" key="2">
    <source>
        <dbReference type="EMBL" id="MFC4908385.1"/>
    </source>
</evidence>
<evidence type="ECO:0000259" key="1">
    <source>
        <dbReference type="Pfam" id="PF13577"/>
    </source>
</evidence>